<feature type="domain" description="Rrn7/TAF1B C-terminal cyclin" evidence="13">
    <location>
        <begin position="332"/>
        <end position="448"/>
    </location>
</feature>
<feature type="compositionally biased region" description="Low complexity" evidence="10">
    <location>
        <begin position="784"/>
        <end position="796"/>
    </location>
</feature>
<reference evidence="14" key="1">
    <citation type="journal article" date="2020" name="Fungal Divers.">
        <title>Resolving the Mortierellaceae phylogeny through synthesis of multi-gene phylogenetics and phylogenomics.</title>
        <authorList>
            <person name="Vandepol N."/>
            <person name="Liber J."/>
            <person name="Desiro A."/>
            <person name="Na H."/>
            <person name="Kennedy M."/>
            <person name="Barry K."/>
            <person name="Grigoriev I.V."/>
            <person name="Miller A.N."/>
            <person name="O'Donnell K."/>
            <person name="Stajich J.E."/>
            <person name="Bonito G."/>
        </authorList>
    </citation>
    <scope>NUCLEOTIDE SEQUENCE</scope>
    <source>
        <strain evidence="14">MES-2147</strain>
    </source>
</reference>
<proteinExistence type="inferred from homology"/>
<evidence type="ECO:0000256" key="2">
    <source>
        <dbReference type="ARBA" id="ARBA00006899"/>
    </source>
</evidence>
<dbReference type="GO" id="GO:0001164">
    <property type="term" value="F:RNA polymerase I core promoter sequence-specific DNA binding"/>
    <property type="evidence" value="ECO:0007669"/>
    <property type="project" value="InterPro"/>
</dbReference>
<feature type="region of interest" description="Disordered" evidence="10">
    <location>
        <begin position="781"/>
        <end position="880"/>
    </location>
</feature>
<keyword evidence="3" id="KW-0479">Metal-binding</keyword>
<evidence type="ECO:0000259" key="13">
    <source>
        <dbReference type="Pfam" id="PF20645"/>
    </source>
</evidence>
<protein>
    <recommendedName>
        <fullName evidence="16">RRN7-type domain-containing protein</fullName>
    </recommendedName>
</protein>
<keyword evidence="4" id="KW-0863">Zinc-finger</keyword>
<gene>
    <name evidence="14" type="ORF">BGZ65_010370</name>
</gene>
<dbReference type="SUPFAM" id="SSF51197">
    <property type="entry name" value="Clavaminate synthase-like"/>
    <property type="match status" value="1"/>
</dbReference>
<dbReference type="OrthoDB" id="424465at2759"/>
<dbReference type="Pfam" id="PF20645">
    <property type="entry name" value="Rrn7_cyclin_C"/>
    <property type="match status" value="1"/>
</dbReference>
<dbReference type="Proteomes" id="UP000749646">
    <property type="component" value="Unassembled WGS sequence"/>
</dbReference>
<evidence type="ECO:0000256" key="7">
    <source>
        <dbReference type="ARBA" id="ARBA00023125"/>
    </source>
</evidence>
<name>A0A9P6SUW0_9FUNG</name>
<feature type="compositionally biased region" description="Basic residues" evidence="10">
    <location>
        <begin position="50"/>
        <end position="61"/>
    </location>
</feature>
<feature type="region of interest" description="Disordered" evidence="10">
    <location>
        <begin position="50"/>
        <end position="69"/>
    </location>
</feature>
<feature type="region of interest" description="Disordered" evidence="10">
    <location>
        <begin position="127"/>
        <end position="247"/>
    </location>
</feature>
<dbReference type="InterPro" id="IPR048538">
    <property type="entry name" value="Rrn7_cyclin_C"/>
</dbReference>
<comment type="subcellular location">
    <subcellularLocation>
        <location evidence="1">Nucleus</location>
        <location evidence="1">Nucleolus</location>
    </subcellularLocation>
</comment>
<dbReference type="Gene3D" id="2.60.120.650">
    <property type="entry name" value="Cupin"/>
    <property type="match status" value="1"/>
</dbReference>
<feature type="compositionally biased region" description="Basic residues" evidence="10">
    <location>
        <begin position="837"/>
        <end position="848"/>
    </location>
</feature>
<dbReference type="PANTHER" id="PTHR31576">
    <property type="entry name" value="TATA BOX-BINDING PROTEIN-ASSOCIATED FACTOR RNA POLYMERASE I SUBUNIT B"/>
    <property type="match status" value="1"/>
</dbReference>
<feature type="compositionally biased region" description="Basic and acidic residues" evidence="10">
    <location>
        <begin position="178"/>
        <end position="194"/>
    </location>
</feature>
<keyword evidence="9" id="KW-0539">Nucleus</keyword>
<evidence type="ECO:0000256" key="11">
    <source>
        <dbReference type="SAM" id="Phobius"/>
    </source>
</evidence>
<feature type="transmembrane region" description="Helical" evidence="11">
    <location>
        <begin position="262"/>
        <end position="281"/>
    </location>
</feature>
<evidence type="ECO:0000313" key="14">
    <source>
        <dbReference type="EMBL" id="KAG0005685.1"/>
    </source>
</evidence>
<keyword evidence="11" id="KW-1133">Transmembrane helix</keyword>
<feature type="domain" description="Rrn7/TAF1B N-terminal cyclin" evidence="12">
    <location>
        <begin position="80"/>
        <end position="159"/>
    </location>
</feature>
<evidence type="ECO:0000256" key="9">
    <source>
        <dbReference type="ARBA" id="ARBA00023242"/>
    </source>
</evidence>
<feature type="compositionally biased region" description="Basic and acidic residues" evidence="10">
    <location>
        <begin position="127"/>
        <end position="140"/>
    </location>
</feature>
<keyword evidence="7" id="KW-0238">DNA-binding</keyword>
<evidence type="ECO:0008006" key="16">
    <source>
        <dbReference type="Google" id="ProtNLM"/>
    </source>
</evidence>
<feature type="domain" description="Rrn7/TAF1B N-terminal cyclin" evidence="12">
    <location>
        <begin position="218"/>
        <end position="307"/>
    </location>
</feature>
<dbReference type="EMBL" id="JAAAHW010000168">
    <property type="protein sequence ID" value="KAG0005685.1"/>
    <property type="molecule type" value="Genomic_DNA"/>
</dbReference>
<feature type="compositionally biased region" description="Basic and acidic residues" evidence="10">
    <location>
        <begin position="148"/>
        <end position="171"/>
    </location>
</feature>
<accession>A0A9P6SUW0</accession>
<feature type="compositionally biased region" description="Acidic residues" evidence="10">
    <location>
        <begin position="204"/>
        <end position="236"/>
    </location>
</feature>
<comment type="similarity">
    <text evidence="2">Belongs to the RRN7/TAF1B family.</text>
</comment>
<evidence type="ECO:0000256" key="5">
    <source>
        <dbReference type="ARBA" id="ARBA00022833"/>
    </source>
</evidence>
<comment type="caution">
    <text evidence="14">The sequence shown here is derived from an EMBL/GenBank/DDBJ whole genome shotgun (WGS) entry which is preliminary data.</text>
</comment>
<evidence type="ECO:0000256" key="4">
    <source>
        <dbReference type="ARBA" id="ARBA00022771"/>
    </source>
</evidence>
<dbReference type="GO" id="GO:0008270">
    <property type="term" value="F:zinc ion binding"/>
    <property type="evidence" value="ECO:0007669"/>
    <property type="project" value="UniProtKB-KW"/>
</dbReference>
<keyword evidence="5" id="KW-0862">Zinc</keyword>
<dbReference type="InterPro" id="IPR033599">
    <property type="entry name" value="TAF1B/Rrn7"/>
</dbReference>
<dbReference type="AlphaFoldDB" id="A0A9P6SUW0"/>
<evidence type="ECO:0000256" key="8">
    <source>
        <dbReference type="ARBA" id="ARBA00023163"/>
    </source>
</evidence>
<evidence type="ECO:0000313" key="15">
    <source>
        <dbReference type="Proteomes" id="UP000749646"/>
    </source>
</evidence>
<organism evidence="14 15">
    <name type="scientific">Modicella reniformis</name>
    <dbReference type="NCBI Taxonomy" id="1440133"/>
    <lineage>
        <taxon>Eukaryota</taxon>
        <taxon>Fungi</taxon>
        <taxon>Fungi incertae sedis</taxon>
        <taxon>Mucoromycota</taxon>
        <taxon>Mortierellomycotina</taxon>
        <taxon>Mortierellomycetes</taxon>
        <taxon>Mortierellales</taxon>
        <taxon>Mortierellaceae</taxon>
        <taxon>Modicella</taxon>
    </lineage>
</organism>
<dbReference type="PANTHER" id="PTHR31576:SF2">
    <property type="entry name" value="TATA BOX-BINDING PROTEIN-ASSOCIATED FACTOR RNA POLYMERASE I SUBUNIT B"/>
    <property type="match status" value="1"/>
</dbReference>
<sequence length="895" mass="103731">MKRSCRICRSKKWRKSNAGYYVCEFGHQLEGHQEEKAEFDLNLGTVAERKKKRVQKRKRGNDHHPWLSGSNAEDLALEAMQWILRKQLHTLIHDLGFPPEIEQVAREYWAAYISLIKTYHNRWEVKPDDDRTPHNQHEDQISDDDHDINDHDESGSTKDMEQSKFRDKTTDQESDLDVVDKMGEYQRYGSHDSETSSEASSEASSDDAYDLASLDDDDDGEEEMYNDETEKQEEDMDNIHKRTNARKTKGQGLRRMFDRGHFPLIIFTLVICYLSAARLKLPVVLGDFHRWAMQRKILYFGAMEHLPPEMSRRMLPNYEQYFYPTHRNPRKIFWIATRLQKHLRLSFGIYPTIPNVSSLTYRFVQELMLPVEVYPCALGLSRILFDTIREGDHTTGWLLRHGSTVVMAMVVIVAKLFLGFDGKKRSANEHQSWIDAIPKEQDWNESQNIFESLQAQTSIPVAFGEFENFIEVNPDLYSEYAIQELRPVVDTVYRDVMGVFQTTEYAQRAQEVTGRDGPSPAMETFIKRLHANVKPPEAAATHDDMIPPPLKYGEGFACYMHEGSGAYLGTYERLLSYASNILCEEPSTLQYYVHKMEEDVVEERRYRRVQVVRLKKLKHIIRKNGIPGDMQPPMMTRYHRRIRRAKLRARSELDIFQWDKHQFANQDFTIPESYDTLMRIDYDQVSREEFIDQFEEKSLPVVIRGVTKDWGACKNWNTETFLRKYYSQPFKVGEDDDGNNVYVKMKYFLKYAATDGLQDDSPLYIFDSGFVKRKLTPVQKRRISGSCSSSSTSSSGKRARKSSVSKEDSSGSGGETSSVGNKRARSRSNSPTSNPKKAIRVFGKRSRPNKSTDSNWSEPADAESSKGGPSKHEEEHASTLLNDYMIPKYFRDDLF</sequence>
<keyword evidence="15" id="KW-1185">Reference proteome</keyword>
<keyword evidence="8" id="KW-0804">Transcription</keyword>
<keyword evidence="6" id="KW-0805">Transcription regulation</keyword>
<dbReference type="Pfam" id="PF20644">
    <property type="entry name" value="Rrn7_cyclin_N"/>
    <property type="match status" value="2"/>
</dbReference>
<keyword evidence="11" id="KW-0472">Membrane</keyword>
<feature type="non-terminal residue" evidence="14">
    <location>
        <position position="1"/>
    </location>
</feature>
<dbReference type="GO" id="GO:0042790">
    <property type="term" value="P:nucleolar large rRNA transcription by RNA polymerase I"/>
    <property type="evidence" value="ECO:0007669"/>
    <property type="project" value="TreeGrafter"/>
</dbReference>
<evidence type="ECO:0000256" key="1">
    <source>
        <dbReference type="ARBA" id="ARBA00004604"/>
    </source>
</evidence>
<dbReference type="InterPro" id="IPR048540">
    <property type="entry name" value="Rrn7_cyclin_N"/>
</dbReference>
<evidence type="ECO:0000256" key="3">
    <source>
        <dbReference type="ARBA" id="ARBA00022723"/>
    </source>
</evidence>
<evidence type="ECO:0000256" key="10">
    <source>
        <dbReference type="SAM" id="MobiDB-lite"/>
    </source>
</evidence>
<evidence type="ECO:0000256" key="6">
    <source>
        <dbReference type="ARBA" id="ARBA00023015"/>
    </source>
</evidence>
<evidence type="ECO:0000259" key="12">
    <source>
        <dbReference type="Pfam" id="PF20644"/>
    </source>
</evidence>
<dbReference type="GO" id="GO:0070860">
    <property type="term" value="C:RNA polymerase I core factor complex"/>
    <property type="evidence" value="ECO:0007669"/>
    <property type="project" value="InterPro"/>
</dbReference>
<keyword evidence="11" id="KW-0812">Transmembrane</keyword>